<dbReference type="EMBL" id="ABCS01000015">
    <property type="protein sequence ID" value="EDM79914.1"/>
    <property type="molecule type" value="Genomic_DNA"/>
</dbReference>
<evidence type="ECO:0000313" key="2">
    <source>
        <dbReference type="Proteomes" id="UP000005801"/>
    </source>
</evidence>
<dbReference type="AlphaFoldDB" id="A6G2H7"/>
<dbReference type="STRING" id="391625.PPSIR1_22771"/>
<keyword evidence="2" id="KW-1185">Reference proteome</keyword>
<organism evidence="1 2">
    <name type="scientific">Plesiocystis pacifica SIR-1</name>
    <dbReference type="NCBI Taxonomy" id="391625"/>
    <lineage>
        <taxon>Bacteria</taxon>
        <taxon>Pseudomonadati</taxon>
        <taxon>Myxococcota</taxon>
        <taxon>Polyangia</taxon>
        <taxon>Nannocystales</taxon>
        <taxon>Nannocystaceae</taxon>
        <taxon>Plesiocystis</taxon>
    </lineage>
</organism>
<sequence length="155" mass="15902">MLPLTSLALGLFSAQGCTIGPAPSAELFTVEDAYAQMESDAKARPQTAALSELDGLPCTLEARPAVVVNVFRSLSGELGSAGEPDVVLYRVWLPLEGWSEVRSAECADDDCSAAPLGYGEPGLYESGAYACSDSVIARAQIGDAASSGPSARAAS</sequence>
<protein>
    <submittedName>
        <fullName evidence="1">Uncharacterized protein</fullName>
    </submittedName>
</protein>
<reference evidence="1 2" key="1">
    <citation type="submission" date="2007-06" db="EMBL/GenBank/DDBJ databases">
        <authorList>
            <person name="Shimkets L."/>
            <person name="Ferriera S."/>
            <person name="Johnson J."/>
            <person name="Kravitz S."/>
            <person name="Beeson K."/>
            <person name="Sutton G."/>
            <person name="Rogers Y.-H."/>
            <person name="Friedman R."/>
            <person name="Frazier M."/>
            <person name="Venter J.C."/>
        </authorList>
    </citation>
    <scope>NUCLEOTIDE SEQUENCE [LARGE SCALE GENOMIC DNA]</scope>
    <source>
        <strain evidence="1 2">SIR-1</strain>
    </source>
</reference>
<dbReference type="Proteomes" id="UP000005801">
    <property type="component" value="Unassembled WGS sequence"/>
</dbReference>
<comment type="caution">
    <text evidence="1">The sequence shown here is derived from an EMBL/GenBank/DDBJ whole genome shotgun (WGS) entry which is preliminary data.</text>
</comment>
<gene>
    <name evidence="1" type="ORF">PPSIR1_22771</name>
</gene>
<proteinExistence type="predicted"/>
<evidence type="ECO:0000313" key="1">
    <source>
        <dbReference type="EMBL" id="EDM79914.1"/>
    </source>
</evidence>
<dbReference type="RefSeq" id="WP_006970926.1">
    <property type="nucleotide sequence ID" value="NZ_ABCS01000015.1"/>
</dbReference>
<accession>A6G2H7</accession>
<name>A6G2H7_9BACT</name>